<accession>A0AAD6XDW1</accession>
<gene>
    <name evidence="2" type="ORF">C8F04DRAFT_1356858</name>
</gene>
<evidence type="ECO:0000256" key="1">
    <source>
        <dbReference type="SAM" id="MobiDB-lite"/>
    </source>
</evidence>
<protein>
    <submittedName>
        <fullName evidence="2">Uncharacterized protein</fullName>
    </submittedName>
</protein>
<sequence>MYAWSYWIKYGVKKAGRTLEQHNFWSTPRVAGAHRTSLCSPLHSLSSSLAALGSLCARGREQHQNLPARLWGRRAPQAEQMGRTHPLHPPPHPPNLGGNARHVLRLWRGATSKSAPPAAARFWGPATIPTSLAVLGAFCVRGGGPASKPAPPRYRAVLGSGRGAASKPPTPPPPNSGACCVPRAHGTGLAWCSGRGTVSNRPRHDFGATGATEMGRVEVAETPEEESEER</sequence>
<organism evidence="2 3">
    <name type="scientific">Mycena alexandri</name>
    <dbReference type="NCBI Taxonomy" id="1745969"/>
    <lineage>
        <taxon>Eukaryota</taxon>
        <taxon>Fungi</taxon>
        <taxon>Dikarya</taxon>
        <taxon>Basidiomycota</taxon>
        <taxon>Agaricomycotina</taxon>
        <taxon>Agaricomycetes</taxon>
        <taxon>Agaricomycetidae</taxon>
        <taxon>Agaricales</taxon>
        <taxon>Marasmiineae</taxon>
        <taxon>Mycenaceae</taxon>
        <taxon>Mycena</taxon>
    </lineage>
</organism>
<dbReference type="EMBL" id="JARJCM010000007">
    <property type="protein sequence ID" value="KAJ7044421.1"/>
    <property type="molecule type" value="Genomic_DNA"/>
</dbReference>
<evidence type="ECO:0000313" key="3">
    <source>
        <dbReference type="Proteomes" id="UP001218188"/>
    </source>
</evidence>
<proteinExistence type="predicted"/>
<feature type="compositionally biased region" description="Acidic residues" evidence="1">
    <location>
        <begin position="221"/>
        <end position="230"/>
    </location>
</feature>
<name>A0AAD6XDW1_9AGAR</name>
<dbReference type="Proteomes" id="UP001218188">
    <property type="component" value="Unassembled WGS sequence"/>
</dbReference>
<dbReference type="AlphaFoldDB" id="A0AAD6XDW1"/>
<feature type="region of interest" description="Disordered" evidence="1">
    <location>
        <begin position="193"/>
        <end position="230"/>
    </location>
</feature>
<reference evidence="2" key="1">
    <citation type="submission" date="2023-03" db="EMBL/GenBank/DDBJ databases">
        <title>Massive genome expansion in bonnet fungi (Mycena s.s.) driven by repeated elements and novel gene families across ecological guilds.</title>
        <authorList>
            <consortium name="Lawrence Berkeley National Laboratory"/>
            <person name="Harder C.B."/>
            <person name="Miyauchi S."/>
            <person name="Viragh M."/>
            <person name="Kuo A."/>
            <person name="Thoen E."/>
            <person name="Andreopoulos B."/>
            <person name="Lu D."/>
            <person name="Skrede I."/>
            <person name="Drula E."/>
            <person name="Henrissat B."/>
            <person name="Morin E."/>
            <person name="Kohler A."/>
            <person name="Barry K."/>
            <person name="LaButti K."/>
            <person name="Morin E."/>
            <person name="Salamov A."/>
            <person name="Lipzen A."/>
            <person name="Mereny Z."/>
            <person name="Hegedus B."/>
            <person name="Baldrian P."/>
            <person name="Stursova M."/>
            <person name="Weitz H."/>
            <person name="Taylor A."/>
            <person name="Grigoriev I.V."/>
            <person name="Nagy L.G."/>
            <person name="Martin F."/>
            <person name="Kauserud H."/>
        </authorList>
    </citation>
    <scope>NUCLEOTIDE SEQUENCE</scope>
    <source>
        <strain evidence="2">CBHHK200</strain>
    </source>
</reference>
<feature type="region of interest" description="Disordered" evidence="1">
    <location>
        <begin position="144"/>
        <end position="178"/>
    </location>
</feature>
<evidence type="ECO:0000313" key="2">
    <source>
        <dbReference type="EMBL" id="KAJ7044421.1"/>
    </source>
</evidence>
<keyword evidence="3" id="KW-1185">Reference proteome</keyword>
<comment type="caution">
    <text evidence="2">The sequence shown here is derived from an EMBL/GenBank/DDBJ whole genome shotgun (WGS) entry which is preliminary data.</text>
</comment>